<protein>
    <submittedName>
        <fullName evidence="2">Uncharacterized protein</fullName>
    </submittedName>
</protein>
<proteinExistence type="predicted"/>
<dbReference type="AlphaFoldDB" id="A4BRU7"/>
<evidence type="ECO:0000313" key="3">
    <source>
        <dbReference type="Proteomes" id="UP000003374"/>
    </source>
</evidence>
<dbReference type="RefSeq" id="WP_004999587.1">
    <property type="nucleotide sequence ID" value="NZ_CH672427.1"/>
</dbReference>
<keyword evidence="3" id="KW-1185">Reference proteome</keyword>
<sequence>MMRIAVFQGSFLCVAFVGVSACVTLPPSAPRSALPAAFETFLASAPAGGRVVLADSPWGPEATVYAHAPYYAASGRTCRELTIELTSTRRPGLVCQLPHGAWESVRVLSHSGRPVFSLNAEQPHRRGTN</sequence>
<dbReference type="STRING" id="314278.NB231_02838"/>
<gene>
    <name evidence="2" type="ORF">NB231_02838</name>
</gene>
<accession>A4BRU7</accession>
<keyword evidence="1" id="KW-0732">Signal</keyword>
<organism evidence="2 3">
    <name type="scientific">Nitrococcus mobilis Nb-231</name>
    <dbReference type="NCBI Taxonomy" id="314278"/>
    <lineage>
        <taxon>Bacteria</taxon>
        <taxon>Pseudomonadati</taxon>
        <taxon>Pseudomonadota</taxon>
        <taxon>Gammaproteobacteria</taxon>
        <taxon>Chromatiales</taxon>
        <taxon>Ectothiorhodospiraceae</taxon>
        <taxon>Nitrococcus</taxon>
    </lineage>
</organism>
<dbReference type="eggNOG" id="ENOG5033MSW">
    <property type="taxonomic scope" value="Bacteria"/>
</dbReference>
<dbReference type="PROSITE" id="PS51257">
    <property type="entry name" value="PROKAR_LIPOPROTEIN"/>
    <property type="match status" value="1"/>
</dbReference>
<dbReference type="Pfam" id="PF16587">
    <property type="entry name" value="DUF5061"/>
    <property type="match status" value="1"/>
</dbReference>
<dbReference type="EMBL" id="AAOF01000007">
    <property type="protein sequence ID" value="EAR21668.1"/>
    <property type="molecule type" value="Genomic_DNA"/>
</dbReference>
<feature type="chain" id="PRO_5002666690" evidence="1">
    <location>
        <begin position="22"/>
        <end position="129"/>
    </location>
</feature>
<evidence type="ECO:0000313" key="2">
    <source>
        <dbReference type="EMBL" id="EAR21668.1"/>
    </source>
</evidence>
<reference evidence="2 3" key="1">
    <citation type="submission" date="2006-02" db="EMBL/GenBank/DDBJ databases">
        <authorList>
            <person name="Waterbury J."/>
            <person name="Ferriera S."/>
            <person name="Johnson J."/>
            <person name="Kravitz S."/>
            <person name="Halpern A."/>
            <person name="Remington K."/>
            <person name="Beeson K."/>
            <person name="Tran B."/>
            <person name="Rogers Y.-H."/>
            <person name="Friedman R."/>
            <person name="Venter J.C."/>
        </authorList>
    </citation>
    <scope>NUCLEOTIDE SEQUENCE [LARGE SCALE GENOMIC DNA]</scope>
    <source>
        <strain evidence="2 3">Nb-231</strain>
    </source>
</reference>
<dbReference type="Proteomes" id="UP000003374">
    <property type="component" value="Unassembled WGS sequence"/>
</dbReference>
<name>A4BRU7_9GAMM</name>
<dbReference type="HOGENOM" id="CLU_1774808_0_0_6"/>
<evidence type="ECO:0000256" key="1">
    <source>
        <dbReference type="SAM" id="SignalP"/>
    </source>
</evidence>
<dbReference type="OrthoDB" id="6239412at2"/>
<feature type="signal peptide" evidence="1">
    <location>
        <begin position="1"/>
        <end position="21"/>
    </location>
</feature>
<comment type="caution">
    <text evidence="2">The sequence shown here is derived from an EMBL/GenBank/DDBJ whole genome shotgun (WGS) entry which is preliminary data.</text>
</comment>
<dbReference type="InterPro" id="IPR032258">
    <property type="entry name" value="DUF5061"/>
</dbReference>